<name>K1S7X3_9ZZZZ</name>
<dbReference type="EMBL" id="AJWZ01009365">
    <property type="protein sequence ID" value="EKC51519.1"/>
    <property type="molecule type" value="Genomic_DNA"/>
</dbReference>
<organism evidence="2">
    <name type="scientific">human gut metagenome</name>
    <dbReference type="NCBI Taxonomy" id="408170"/>
    <lineage>
        <taxon>unclassified sequences</taxon>
        <taxon>metagenomes</taxon>
        <taxon>organismal metagenomes</taxon>
    </lineage>
</organism>
<evidence type="ECO:0000313" key="2">
    <source>
        <dbReference type="EMBL" id="EKC51519.1"/>
    </source>
</evidence>
<dbReference type="AlphaFoldDB" id="K1S7X3"/>
<proteinExistence type="predicted"/>
<protein>
    <submittedName>
        <fullName evidence="2">Uncharacterized protein</fullName>
    </submittedName>
</protein>
<sequence>KHSNPDYYNRLRDNTVSPEDITIRR</sequence>
<reference evidence="2" key="1">
    <citation type="journal article" date="2013" name="Environ. Microbiol.">
        <title>Microbiota from the distal guts of lean and obese adolescents exhibit partial functional redundancy besides clear differences in community structure.</title>
        <authorList>
            <person name="Ferrer M."/>
            <person name="Ruiz A."/>
            <person name="Lanza F."/>
            <person name="Haange S.B."/>
            <person name="Oberbach A."/>
            <person name="Till H."/>
            <person name="Bargiela R."/>
            <person name="Campoy C."/>
            <person name="Segura M.T."/>
            <person name="Richter M."/>
            <person name="von Bergen M."/>
            <person name="Seifert J."/>
            <person name="Suarez A."/>
        </authorList>
    </citation>
    <scope>NUCLEOTIDE SEQUENCE</scope>
</reference>
<gene>
    <name evidence="2" type="ORF">OBE_13567</name>
</gene>
<comment type="caution">
    <text evidence="2">The sequence shown here is derived from an EMBL/GenBank/DDBJ whole genome shotgun (WGS) entry which is preliminary data.</text>
</comment>
<feature type="non-terminal residue" evidence="2">
    <location>
        <position position="1"/>
    </location>
</feature>
<evidence type="ECO:0000256" key="1">
    <source>
        <dbReference type="SAM" id="MobiDB-lite"/>
    </source>
</evidence>
<feature type="region of interest" description="Disordered" evidence="1">
    <location>
        <begin position="1"/>
        <end position="25"/>
    </location>
</feature>
<accession>K1S7X3</accession>